<dbReference type="AlphaFoldDB" id="A0A1V8SV69"/>
<protein>
    <submittedName>
        <fullName evidence="2">Uncharacterized protein</fullName>
    </submittedName>
</protein>
<feature type="compositionally biased region" description="Polar residues" evidence="1">
    <location>
        <begin position="74"/>
        <end position="83"/>
    </location>
</feature>
<evidence type="ECO:0000313" key="3">
    <source>
        <dbReference type="Proteomes" id="UP000192596"/>
    </source>
</evidence>
<evidence type="ECO:0000256" key="1">
    <source>
        <dbReference type="SAM" id="MobiDB-lite"/>
    </source>
</evidence>
<keyword evidence="3" id="KW-1185">Reference proteome</keyword>
<organism evidence="2 3">
    <name type="scientific">Cryoendolithus antarcticus</name>
    <dbReference type="NCBI Taxonomy" id="1507870"/>
    <lineage>
        <taxon>Eukaryota</taxon>
        <taxon>Fungi</taxon>
        <taxon>Dikarya</taxon>
        <taxon>Ascomycota</taxon>
        <taxon>Pezizomycotina</taxon>
        <taxon>Dothideomycetes</taxon>
        <taxon>Dothideomycetidae</taxon>
        <taxon>Cladosporiales</taxon>
        <taxon>Cladosporiaceae</taxon>
        <taxon>Cryoendolithus</taxon>
    </lineage>
</organism>
<gene>
    <name evidence="2" type="ORF">B0A48_11214</name>
</gene>
<feature type="compositionally biased region" description="Low complexity" evidence="1">
    <location>
        <begin position="109"/>
        <end position="120"/>
    </location>
</feature>
<dbReference type="EMBL" id="NAJO01000026">
    <property type="protein sequence ID" value="OQO02931.1"/>
    <property type="molecule type" value="Genomic_DNA"/>
</dbReference>
<evidence type="ECO:0000313" key="2">
    <source>
        <dbReference type="EMBL" id="OQO02931.1"/>
    </source>
</evidence>
<sequence>MDWPPELPSGPLRTPTTTVLKSDEAKGKTPLNCLKPIERLRSKSVNEHTAATQPDNLAGADARPANIAPEPDQKTSPASSLQRFHTYDNGVVTDELSDDLRSPPTHPCLGGSPSRSRSLGGRSGTFEDSANAASSLRGHRLHEDGIEVDEAMGSTSSHTAAVDGRSSYGGFEGSDDDSPINEAERAVVDSEELRRQHRFEELILRGLWWC</sequence>
<proteinExistence type="predicted"/>
<dbReference type="Proteomes" id="UP000192596">
    <property type="component" value="Unassembled WGS sequence"/>
</dbReference>
<name>A0A1V8SV69_9PEZI</name>
<reference evidence="3" key="1">
    <citation type="submission" date="2017-03" db="EMBL/GenBank/DDBJ databases">
        <title>Genomes of endolithic fungi from Antarctica.</title>
        <authorList>
            <person name="Coleine C."/>
            <person name="Masonjones S."/>
            <person name="Stajich J.E."/>
        </authorList>
    </citation>
    <scope>NUCLEOTIDE SEQUENCE [LARGE SCALE GENOMIC DNA]</scope>
    <source>
        <strain evidence="3">CCFEE 5527</strain>
    </source>
</reference>
<accession>A0A1V8SV69</accession>
<feature type="compositionally biased region" description="Basic and acidic residues" evidence="1">
    <location>
        <begin position="36"/>
        <end position="46"/>
    </location>
</feature>
<comment type="caution">
    <text evidence="2">The sequence shown here is derived from an EMBL/GenBank/DDBJ whole genome shotgun (WGS) entry which is preliminary data.</text>
</comment>
<feature type="region of interest" description="Disordered" evidence="1">
    <location>
        <begin position="1"/>
        <end position="180"/>
    </location>
</feature>
<dbReference type="InParanoid" id="A0A1V8SV69"/>